<organism evidence="2 3">
    <name type="scientific">Humibacter ginsenosidimutans</name>
    <dbReference type="NCBI Taxonomy" id="2599293"/>
    <lineage>
        <taxon>Bacteria</taxon>
        <taxon>Bacillati</taxon>
        <taxon>Actinomycetota</taxon>
        <taxon>Actinomycetes</taxon>
        <taxon>Micrococcales</taxon>
        <taxon>Microbacteriaceae</taxon>
        <taxon>Humibacter</taxon>
    </lineage>
</organism>
<dbReference type="Pfam" id="PF21880">
    <property type="entry name" value="DUF6916"/>
    <property type="match status" value="1"/>
</dbReference>
<dbReference type="OrthoDB" id="9957686at2"/>
<sequence>MIEVAMMSLFRRTPSTPTAPESESIPSGVSRRAVVVGAAGLGIGVVAVEAVVGTAYRAHGTSRVAAKSATTPAGSADSAVTPLVDVGATVDGGLRAVFVAAIGARFEAAAHGVRSTLTLRSVDDLIGAPSSSEAFRLAFDGTLAGDGIHRISAEGVDAVDLYVGTVGPASDRGVEAIIDRRTP</sequence>
<accession>A0A5B8M6U2</accession>
<dbReference type="KEGG" id="huw:FPZ11_11555"/>
<evidence type="ECO:0000313" key="2">
    <source>
        <dbReference type="EMBL" id="QDZ15312.1"/>
    </source>
</evidence>
<dbReference type="InterPro" id="IPR054209">
    <property type="entry name" value="DUF6916"/>
</dbReference>
<proteinExistence type="predicted"/>
<dbReference type="AlphaFoldDB" id="A0A5B8M6U2"/>
<dbReference type="RefSeq" id="WP_146321067.1">
    <property type="nucleotide sequence ID" value="NZ_CP042305.1"/>
</dbReference>
<dbReference type="EMBL" id="CP042305">
    <property type="protein sequence ID" value="QDZ15312.1"/>
    <property type="molecule type" value="Genomic_DNA"/>
</dbReference>
<protein>
    <recommendedName>
        <fullName evidence="1">DUF6916 domain-containing protein</fullName>
    </recommendedName>
</protein>
<feature type="domain" description="DUF6916" evidence="1">
    <location>
        <begin position="98"/>
        <end position="174"/>
    </location>
</feature>
<dbReference type="Proteomes" id="UP000320216">
    <property type="component" value="Chromosome"/>
</dbReference>
<evidence type="ECO:0000313" key="3">
    <source>
        <dbReference type="Proteomes" id="UP000320216"/>
    </source>
</evidence>
<keyword evidence="3" id="KW-1185">Reference proteome</keyword>
<evidence type="ECO:0000259" key="1">
    <source>
        <dbReference type="Pfam" id="PF21880"/>
    </source>
</evidence>
<reference evidence="2 3" key="1">
    <citation type="submission" date="2019-07" db="EMBL/GenBank/DDBJ databases">
        <title>Full genome sequence of Humibacter sp. WJ7-1.</title>
        <authorList>
            <person name="Im W.-T."/>
        </authorList>
    </citation>
    <scope>NUCLEOTIDE SEQUENCE [LARGE SCALE GENOMIC DNA]</scope>
    <source>
        <strain evidence="2 3">WJ7-1</strain>
    </source>
</reference>
<gene>
    <name evidence="2" type="ORF">FPZ11_11555</name>
</gene>
<name>A0A5B8M6U2_9MICO</name>